<evidence type="ECO:0000256" key="1">
    <source>
        <dbReference type="SAM" id="MobiDB-lite"/>
    </source>
</evidence>
<dbReference type="EMBL" id="JAPNKE010000002">
    <property type="protein sequence ID" value="MCY1008493.1"/>
    <property type="molecule type" value="Genomic_DNA"/>
</dbReference>
<accession>A0A9X3EZG1</accession>
<proteinExistence type="predicted"/>
<protein>
    <submittedName>
        <fullName evidence="2">Uncharacterized protein</fullName>
    </submittedName>
</protein>
<sequence length="225" mass="24429">MTGPAGDRIGLRELARGQLVVVRVKADPGQPGEQLRLQRRVVERPAPLQQRLDRRARGRIVGDLLDPDDGQIEPDLLHTRPEERVLRLGEVAQGEPRGGALGRRIEIGDDTEQGQDRRGIRLAQPRGQGVEGDASALEADPLAALLGRAAQGGSRQTRADLAVGLRELGRVLLEPRERVSLHGAEVLPAAGLRRLRAVGQARRDRGATLGSPALRERSSTDGWWS</sequence>
<evidence type="ECO:0000313" key="3">
    <source>
        <dbReference type="Proteomes" id="UP001150924"/>
    </source>
</evidence>
<dbReference type="RefSeq" id="WP_267771127.1">
    <property type="nucleotide sequence ID" value="NZ_JAPNKE010000002.1"/>
</dbReference>
<feature type="region of interest" description="Disordered" evidence="1">
    <location>
        <begin position="201"/>
        <end position="225"/>
    </location>
</feature>
<name>A0A9X3EZG1_9BACT</name>
<organism evidence="2 3">
    <name type="scientific">Nannocystis pusilla</name>
    <dbReference type="NCBI Taxonomy" id="889268"/>
    <lineage>
        <taxon>Bacteria</taxon>
        <taxon>Pseudomonadati</taxon>
        <taxon>Myxococcota</taxon>
        <taxon>Polyangia</taxon>
        <taxon>Nannocystales</taxon>
        <taxon>Nannocystaceae</taxon>
        <taxon>Nannocystis</taxon>
    </lineage>
</organism>
<keyword evidence="3" id="KW-1185">Reference proteome</keyword>
<gene>
    <name evidence="2" type="ORF">OV079_23625</name>
</gene>
<evidence type="ECO:0000313" key="2">
    <source>
        <dbReference type="EMBL" id="MCY1008493.1"/>
    </source>
</evidence>
<reference evidence="2" key="1">
    <citation type="submission" date="2022-11" db="EMBL/GenBank/DDBJ databases">
        <title>Minimal conservation of predation-associated metabolite biosynthetic gene clusters underscores biosynthetic potential of Myxococcota including descriptions for ten novel species: Archangium lansinium sp. nov., Myxococcus landrumus sp. nov., Nannocystis bai.</title>
        <authorList>
            <person name="Ahearne A."/>
            <person name="Stevens C."/>
            <person name="Phillips K."/>
        </authorList>
    </citation>
    <scope>NUCLEOTIDE SEQUENCE</scope>
    <source>
        <strain evidence="2">Na p29</strain>
    </source>
</reference>
<comment type="caution">
    <text evidence="2">The sequence shown here is derived from an EMBL/GenBank/DDBJ whole genome shotgun (WGS) entry which is preliminary data.</text>
</comment>
<dbReference type="Proteomes" id="UP001150924">
    <property type="component" value="Unassembled WGS sequence"/>
</dbReference>
<dbReference type="AlphaFoldDB" id="A0A9X3EZG1"/>